<evidence type="ECO:0000313" key="2">
    <source>
        <dbReference type="EMBL" id="KAG4416455.1"/>
    </source>
</evidence>
<feature type="compositionally biased region" description="Polar residues" evidence="1">
    <location>
        <begin position="16"/>
        <end position="37"/>
    </location>
</feature>
<name>A0A8H7W442_9HELO</name>
<organism evidence="2 3">
    <name type="scientific">Cadophora malorum</name>
    <dbReference type="NCBI Taxonomy" id="108018"/>
    <lineage>
        <taxon>Eukaryota</taxon>
        <taxon>Fungi</taxon>
        <taxon>Dikarya</taxon>
        <taxon>Ascomycota</taxon>
        <taxon>Pezizomycotina</taxon>
        <taxon>Leotiomycetes</taxon>
        <taxon>Helotiales</taxon>
        <taxon>Ploettnerulaceae</taxon>
        <taxon>Cadophora</taxon>
    </lineage>
</organism>
<feature type="region of interest" description="Disordered" evidence="1">
    <location>
        <begin position="16"/>
        <end position="52"/>
    </location>
</feature>
<feature type="compositionally biased region" description="Basic and acidic residues" evidence="1">
    <location>
        <begin position="42"/>
        <end position="52"/>
    </location>
</feature>
<gene>
    <name evidence="2" type="ORF">IFR04_010433</name>
</gene>
<sequence length="210" mass="22878">MENKFIAEYSHTLVYTDSMTSGTGSNDDQADKSTSARASVPRNEEEKSARDQLFEANLSMYKLSGLSDMETKQAANDRTKQEMKICYKIQQRVAHRETAQQPQPTDTLSLTYTPVSANENGESVPNSPLVKISEVIQASGNKLLHSPNVIDLNTPVPENESMKPASATDASGLAASSILEEQWQRAANPLAGVVQSIEWLLGFTKGGNKS</sequence>
<dbReference type="EMBL" id="JAFJYH010000186">
    <property type="protein sequence ID" value="KAG4416455.1"/>
    <property type="molecule type" value="Genomic_DNA"/>
</dbReference>
<comment type="caution">
    <text evidence="2">The sequence shown here is derived from an EMBL/GenBank/DDBJ whole genome shotgun (WGS) entry which is preliminary data.</text>
</comment>
<evidence type="ECO:0000256" key="1">
    <source>
        <dbReference type="SAM" id="MobiDB-lite"/>
    </source>
</evidence>
<evidence type="ECO:0000313" key="3">
    <source>
        <dbReference type="Proteomes" id="UP000664132"/>
    </source>
</evidence>
<reference evidence="2" key="1">
    <citation type="submission" date="2021-02" db="EMBL/GenBank/DDBJ databases">
        <title>Genome sequence Cadophora malorum strain M34.</title>
        <authorList>
            <person name="Stefanovic E."/>
            <person name="Vu D."/>
            <person name="Scully C."/>
            <person name="Dijksterhuis J."/>
            <person name="Roader J."/>
            <person name="Houbraken J."/>
        </authorList>
    </citation>
    <scope>NUCLEOTIDE SEQUENCE</scope>
    <source>
        <strain evidence="2">M34</strain>
    </source>
</reference>
<keyword evidence="3" id="KW-1185">Reference proteome</keyword>
<accession>A0A8H7W442</accession>
<dbReference type="Proteomes" id="UP000664132">
    <property type="component" value="Unassembled WGS sequence"/>
</dbReference>
<protein>
    <submittedName>
        <fullName evidence="2">Uncharacterized protein</fullName>
    </submittedName>
</protein>
<dbReference type="AlphaFoldDB" id="A0A8H7W442"/>
<proteinExistence type="predicted"/>